<dbReference type="OrthoDB" id="462203at2"/>
<dbReference type="AlphaFoldDB" id="B8HRD8"/>
<sequence length="323" mass="36406">MLATKPIELCNSILTSGVKLFCLSDSEDGQPRIHLSSGTQPAANLYPEFRGYISDAVVPKEPWREPSIDELQKLIFPEPLQGFHLADIGSAIGIVRFPREALEPLQILLEETGLSAGHKAYGGGAIYQHPRWQDCVNHLKPFVAAYDLSHQSFSRFSRLSSASVLQASEKTKILNLAPPGLWTSTLDLANHNSSYVGLHLDSWDCLPLRRRHQSRNRICINLGREDRYFLLFNLTLMQMFQKLGYSDQEVYKHYRGTNIGQEFMLRYPDYPVTRLKLAPGEAYIAPTDNMIHDASTLGQHYLDITLVFIGFFGLPDQLSAPNT</sequence>
<dbReference type="EMBL" id="CP001344">
    <property type="protein sequence ID" value="ACL44126.1"/>
    <property type="molecule type" value="Genomic_DNA"/>
</dbReference>
<dbReference type="KEGG" id="cyn:Cyan7425_1757"/>
<reference evidence="1" key="1">
    <citation type="submission" date="2009-01" db="EMBL/GenBank/DDBJ databases">
        <title>Complete sequence of chromosome Cyanothece sp. PCC 7425.</title>
        <authorList>
            <consortium name="US DOE Joint Genome Institute"/>
            <person name="Lucas S."/>
            <person name="Copeland A."/>
            <person name="Lapidus A."/>
            <person name="Glavina del Rio T."/>
            <person name="Dalin E."/>
            <person name="Tice H."/>
            <person name="Bruce D."/>
            <person name="Goodwin L."/>
            <person name="Pitluck S."/>
            <person name="Sims D."/>
            <person name="Meineke L."/>
            <person name="Brettin T."/>
            <person name="Detter J.C."/>
            <person name="Han C."/>
            <person name="Larimer F."/>
            <person name="Land M."/>
            <person name="Hauser L."/>
            <person name="Kyrpides N."/>
            <person name="Ovchinnikova G."/>
            <person name="Liberton M."/>
            <person name="Stoeckel J."/>
            <person name="Banerjee A."/>
            <person name="Singh A."/>
            <person name="Page L."/>
            <person name="Sato H."/>
            <person name="Zhao L."/>
            <person name="Sherman L."/>
            <person name="Pakrasi H."/>
            <person name="Richardson P."/>
        </authorList>
    </citation>
    <scope>NUCLEOTIDE SEQUENCE</scope>
    <source>
        <strain evidence="1">PCC 7425</strain>
    </source>
</reference>
<dbReference type="HOGENOM" id="CLU_1000332_0_0_3"/>
<proteinExistence type="predicted"/>
<organism evidence="1">
    <name type="scientific">Cyanothece sp. (strain PCC 7425 / ATCC 29141)</name>
    <dbReference type="NCBI Taxonomy" id="395961"/>
    <lineage>
        <taxon>Bacteria</taxon>
        <taxon>Bacillati</taxon>
        <taxon>Cyanobacteriota</taxon>
        <taxon>Cyanophyceae</taxon>
        <taxon>Gomontiellales</taxon>
        <taxon>Cyanothecaceae</taxon>
        <taxon>Cyanothece</taxon>
    </lineage>
</organism>
<evidence type="ECO:0000313" key="1">
    <source>
        <dbReference type="EMBL" id="ACL44126.1"/>
    </source>
</evidence>
<protein>
    <submittedName>
        <fullName evidence="1">Uncharacterized protein</fullName>
    </submittedName>
</protein>
<accession>B8HRD8</accession>
<name>B8HRD8_CYAP4</name>
<dbReference type="STRING" id="395961.Cyan7425_1757"/>
<gene>
    <name evidence="1" type="ordered locus">Cyan7425_1757</name>
</gene>
<dbReference type="eggNOG" id="ENOG5031XCJ">
    <property type="taxonomic scope" value="Bacteria"/>
</dbReference>